<organism evidence="2 3">
    <name type="scientific">Komagataeibacter europaeus NBRC 3261</name>
    <dbReference type="NCBI Taxonomy" id="1234669"/>
    <lineage>
        <taxon>Bacteria</taxon>
        <taxon>Pseudomonadati</taxon>
        <taxon>Pseudomonadota</taxon>
        <taxon>Alphaproteobacteria</taxon>
        <taxon>Acetobacterales</taxon>
        <taxon>Acetobacteraceae</taxon>
        <taxon>Komagataeibacter</taxon>
    </lineage>
</organism>
<dbReference type="GO" id="GO:0016226">
    <property type="term" value="P:iron-sulfur cluster assembly"/>
    <property type="evidence" value="ECO:0007669"/>
    <property type="project" value="InterPro"/>
</dbReference>
<dbReference type="GO" id="GO:0005506">
    <property type="term" value="F:iron ion binding"/>
    <property type="evidence" value="ECO:0007669"/>
    <property type="project" value="InterPro"/>
</dbReference>
<feature type="domain" description="NIF system FeS cluster assembly NifU N-terminal" evidence="1">
    <location>
        <begin position="7"/>
        <end position="92"/>
    </location>
</feature>
<dbReference type="EMBL" id="BANI01000041">
    <property type="protein sequence ID" value="GAN95996.1"/>
    <property type="molecule type" value="Genomic_DNA"/>
</dbReference>
<gene>
    <name evidence="2" type="ORF">Geu3261_0043_069</name>
</gene>
<proteinExistence type="predicted"/>
<reference evidence="2 3" key="1">
    <citation type="submission" date="2012-11" db="EMBL/GenBank/DDBJ databases">
        <title>Whole genome sequence of Gluconacetobacter europaeus NBRC3261.</title>
        <authorList>
            <person name="Azuma Y."/>
            <person name="Higashiura N."/>
            <person name="Hirakawa H."/>
            <person name="Matsushita K."/>
        </authorList>
    </citation>
    <scope>NUCLEOTIDE SEQUENCE [LARGE SCALE GENOMIC DNA]</scope>
    <source>
        <strain evidence="2 3">NBRC 3261</strain>
    </source>
</reference>
<protein>
    <submittedName>
        <fullName evidence="2">Fe-S cluster assembling protein of nitrogenase NifU-SUF</fullName>
    </submittedName>
</protein>
<dbReference type="NCBIfam" id="TIGR01994">
    <property type="entry name" value="SUF_scaf_2"/>
    <property type="match status" value="1"/>
</dbReference>
<dbReference type="Proteomes" id="UP000032675">
    <property type="component" value="Unassembled WGS sequence"/>
</dbReference>
<dbReference type="InterPro" id="IPR002871">
    <property type="entry name" value="NIF_FeS_clus_asmbl_NifU_N"/>
</dbReference>
<evidence type="ECO:0000313" key="3">
    <source>
        <dbReference type="Proteomes" id="UP000032675"/>
    </source>
</evidence>
<dbReference type="SUPFAM" id="SSF82649">
    <property type="entry name" value="SufE/NifU"/>
    <property type="match status" value="1"/>
</dbReference>
<comment type="caution">
    <text evidence="2">The sequence shown here is derived from an EMBL/GenBank/DDBJ whole genome shotgun (WGS) entry which is preliminary data.</text>
</comment>
<evidence type="ECO:0000259" key="1">
    <source>
        <dbReference type="Pfam" id="PF01592"/>
    </source>
</evidence>
<name>A0A0D6PZP8_KOMEU</name>
<evidence type="ECO:0000313" key="2">
    <source>
        <dbReference type="EMBL" id="GAN95996.1"/>
    </source>
</evidence>
<dbReference type="AlphaFoldDB" id="A0A0D6PZP8"/>
<sequence>MAQDDLYRTVVLERARTPRYAGPLAGAQLHGEGSNPLCGDRVKLQAGVDAQGRVTALRHETRGCAICAASADLMAERVAGQDRARISQMHAELVTAVETGIAPEGLGELSVFAPLHRHRSRIRCAMLPWSALIGMLNDDKDR</sequence>
<dbReference type="GO" id="GO:0051536">
    <property type="term" value="F:iron-sulfur cluster binding"/>
    <property type="evidence" value="ECO:0007669"/>
    <property type="project" value="InterPro"/>
</dbReference>
<dbReference type="RefSeq" id="WP_026018578.1">
    <property type="nucleotide sequence ID" value="NZ_BANI01000041.1"/>
</dbReference>
<dbReference type="Pfam" id="PF01592">
    <property type="entry name" value="NifU_N"/>
    <property type="match status" value="1"/>
</dbReference>
<dbReference type="Gene3D" id="3.90.1010.10">
    <property type="match status" value="1"/>
</dbReference>
<dbReference type="PANTHER" id="PTHR10093">
    <property type="entry name" value="IRON-SULFUR CLUSTER ASSEMBLY ENZYME NIFU HOMOLOG"/>
    <property type="match status" value="1"/>
</dbReference>
<dbReference type="CDD" id="cd06664">
    <property type="entry name" value="IscU_like"/>
    <property type="match status" value="1"/>
</dbReference>
<accession>A0A0D6PZP8</accession>